<accession>A0A6B8RMR1</accession>
<evidence type="ECO:0000256" key="2">
    <source>
        <dbReference type="SAM" id="Phobius"/>
    </source>
</evidence>
<protein>
    <submittedName>
        <fullName evidence="3">Uncharacterized protein</fullName>
    </submittedName>
</protein>
<keyword evidence="2" id="KW-0812">Transmembrane</keyword>
<feature type="transmembrane region" description="Helical" evidence="2">
    <location>
        <begin position="7"/>
        <end position="26"/>
    </location>
</feature>
<feature type="transmembrane region" description="Helical" evidence="2">
    <location>
        <begin position="32"/>
        <end position="48"/>
    </location>
</feature>
<reference evidence="4" key="1">
    <citation type="submission" date="2018-11" db="EMBL/GenBank/DDBJ databases">
        <title>Complete genome sequence of Paenibacillus sp. ML311-T8.</title>
        <authorList>
            <person name="Nam Y.-D."/>
            <person name="Kang J."/>
            <person name="Chung W.-H."/>
            <person name="Park Y.S."/>
        </authorList>
    </citation>
    <scope>NUCLEOTIDE SEQUENCE [LARGE SCALE GENOMIC DNA]</scope>
    <source>
        <strain evidence="4">ML311-T8</strain>
    </source>
</reference>
<keyword evidence="2" id="KW-1133">Transmembrane helix</keyword>
<dbReference type="EMBL" id="CP034235">
    <property type="protein sequence ID" value="QGQ97127.1"/>
    <property type="molecule type" value="Genomic_DNA"/>
</dbReference>
<feature type="region of interest" description="Disordered" evidence="1">
    <location>
        <begin position="58"/>
        <end position="96"/>
    </location>
</feature>
<dbReference type="OrthoDB" id="2660621at2"/>
<evidence type="ECO:0000256" key="1">
    <source>
        <dbReference type="SAM" id="MobiDB-lite"/>
    </source>
</evidence>
<dbReference type="Proteomes" id="UP000426246">
    <property type="component" value="Chromosome"/>
</dbReference>
<keyword evidence="4" id="KW-1185">Reference proteome</keyword>
<gene>
    <name evidence="3" type="ORF">EHS13_20660</name>
</gene>
<keyword evidence="2" id="KW-0472">Membrane</keyword>
<dbReference type="KEGG" id="ppsc:EHS13_20660"/>
<name>A0A6B8RMR1_9BACL</name>
<sequence length="96" mass="10976">MKRRRFSIPTQVIIGLIIIGLLGSIIRSPSSYLIPLFIFAAIFILYKYPPNGLIRKGSSKTSYTYQNKTREKKKPSPFRVIQGNKDSSDDDTPKFH</sequence>
<dbReference type="AlphaFoldDB" id="A0A6B8RMR1"/>
<proteinExistence type="predicted"/>
<evidence type="ECO:0000313" key="4">
    <source>
        <dbReference type="Proteomes" id="UP000426246"/>
    </source>
</evidence>
<evidence type="ECO:0000313" key="3">
    <source>
        <dbReference type="EMBL" id="QGQ97127.1"/>
    </source>
</evidence>
<dbReference type="RefSeq" id="WP_155702228.1">
    <property type="nucleotide sequence ID" value="NZ_CP034235.1"/>
</dbReference>
<organism evidence="3 4">
    <name type="scientific">Paenibacillus psychroresistens</name>
    <dbReference type="NCBI Taxonomy" id="1778678"/>
    <lineage>
        <taxon>Bacteria</taxon>
        <taxon>Bacillati</taxon>
        <taxon>Bacillota</taxon>
        <taxon>Bacilli</taxon>
        <taxon>Bacillales</taxon>
        <taxon>Paenibacillaceae</taxon>
        <taxon>Paenibacillus</taxon>
    </lineage>
</organism>